<dbReference type="RefSeq" id="WP_377471322.1">
    <property type="nucleotide sequence ID" value="NZ_JBHLWN010000067.1"/>
</dbReference>
<gene>
    <name evidence="1" type="ORF">ACFFK0_16275</name>
</gene>
<organism evidence="1 2">
    <name type="scientific">Paenibacillus chartarius</name>
    <dbReference type="NCBI Taxonomy" id="747481"/>
    <lineage>
        <taxon>Bacteria</taxon>
        <taxon>Bacillati</taxon>
        <taxon>Bacillota</taxon>
        <taxon>Bacilli</taxon>
        <taxon>Bacillales</taxon>
        <taxon>Paenibacillaceae</taxon>
        <taxon>Paenibacillus</taxon>
    </lineage>
</organism>
<proteinExistence type="predicted"/>
<comment type="caution">
    <text evidence="1">The sequence shown here is derived from an EMBL/GenBank/DDBJ whole genome shotgun (WGS) entry which is preliminary data.</text>
</comment>
<accession>A0ABV6DMW5</accession>
<evidence type="ECO:0000313" key="1">
    <source>
        <dbReference type="EMBL" id="MFC0213988.1"/>
    </source>
</evidence>
<keyword evidence="2" id="KW-1185">Reference proteome</keyword>
<dbReference type="Proteomes" id="UP001589776">
    <property type="component" value="Unassembled WGS sequence"/>
</dbReference>
<dbReference type="EMBL" id="JBHLWN010000067">
    <property type="protein sequence ID" value="MFC0213988.1"/>
    <property type="molecule type" value="Genomic_DNA"/>
</dbReference>
<name>A0ABV6DMW5_9BACL</name>
<protein>
    <submittedName>
        <fullName evidence="1">Uncharacterized protein</fullName>
    </submittedName>
</protein>
<sequence length="77" mass="8642">MQNDVGGLGKGMSAVVDDIRAFGAEIHEHDEVLLARYSFALEDRLLTVSEAKSFLSFLRAQLSSQYMYCRNPMTQVL</sequence>
<reference evidence="1 2" key="1">
    <citation type="submission" date="2024-09" db="EMBL/GenBank/DDBJ databases">
        <authorList>
            <person name="Sun Q."/>
            <person name="Mori K."/>
        </authorList>
    </citation>
    <scope>NUCLEOTIDE SEQUENCE [LARGE SCALE GENOMIC DNA]</scope>
    <source>
        <strain evidence="1 2">CCM 7759</strain>
    </source>
</reference>
<evidence type="ECO:0000313" key="2">
    <source>
        <dbReference type="Proteomes" id="UP001589776"/>
    </source>
</evidence>